<feature type="transmembrane region" description="Helical" evidence="8">
    <location>
        <begin position="71"/>
        <end position="93"/>
    </location>
</feature>
<evidence type="ECO:0000256" key="4">
    <source>
        <dbReference type="ARBA" id="ARBA00022692"/>
    </source>
</evidence>
<organism evidence="10">
    <name type="scientific">freshwater metagenome</name>
    <dbReference type="NCBI Taxonomy" id="449393"/>
    <lineage>
        <taxon>unclassified sequences</taxon>
        <taxon>metagenomes</taxon>
        <taxon>ecological metagenomes</taxon>
    </lineage>
</organism>
<feature type="transmembrane region" description="Helical" evidence="8">
    <location>
        <begin position="28"/>
        <end position="51"/>
    </location>
</feature>
<keyword evidence="4 8" id="KW-0812">Transmembrane</keyword>
<dbReference type="InterPro" id="IPR010065">
    <property type="entry name" value="AA_ABC_transptr_permease_3TM"/>
</dbReference>
<keyword evidence="2" id="KW-0813">Transport</keyword>
<dbReference type="InterPro" id="IPR043429">
    <property type="entry name" value="ArtM/GltK/GlnP/TcyL/YhdX-like"/>
</dbReference>
<accession>A0A6J6YGZ6</accession>
<evidence type="ECO:0000256" key="8">
    <source>
        <dbReference type="SAM" id="Phobius"/>
    </source>
</evidence>
<gene>
    <name evidence="10" type="ORF">UFOPK3124_00096</name>
</gene>
<sequence length="308" mass="33880">MSNGARDSGLARRHAALPIAKHRYIGRWTMAVLTLALISWFVMRLAVNPVLDWAVVGEYLFSPQILSGVRNTIVVTLLAEIIGIVAGLFLAIARISSNPVIQTLSWFYIWFFRGIPVLVQLIFWFNLGLVFQTLSLSIPFTDVVLLSADTNQLITPFIAVLLGLGLNEAAYDAEIIRGGILSVSRGQTEAAASLGMSSTKTMRFVILPQALRVIIPPISNQLIIMLKISSLASVVTYRELTTTAQNIYSVNLRTIELLLVASIWYIALTTVCTLGQDLLERRLGRSLATPPKSRLSGTFIGRRKAGRI</sequence>
<dbReference type="Gene3D" id="1.10.3720.10">
    <property type="entry name" value="MetI-like"/>
    <property type="match status" value="1"/>
</dbReference>
<keyword evidence="7 8" id="KW-0472">Membrane</keyword>
<dbReference type="PANTHER" id="PTHR30614:SF0">
    <property type="entry name" value="L-CYSTINE TRANSPORT SYSTEM PERMEASE PROTEIN TCYL"/>
    <property type="match status" value="1"/>
</dbReference>
<evidence type="ECO:0000256" key="7">
    <source>
        <dbReference type="ARBA" id="ARBA00023136"/>
    </source>
</evidence>
<comment type="subcellular location">
    <subcellularLocation>
        <location evidence="1">Cell membrane</location>
        <topology evidence="1">Multi-pass membrane protein</topology>
    </subcellularLocation>
</comment>
<dbReference type="AlphaFoldDB" id="A0A6J6YGZ6"/>
<evidence type="ECO:0000256" key="3">
    <source>
        <dbReference type="ARBA" id="ARBA00022475"/>
    </source>
</evidence>
<evidence type="ECO:0000256" key="6">
    <source>
        <dbReference type="ARBA" id="ARBA00022989"/>
    </source>
</evidence>
<feature type="transmembrane region" description="Helical" evidence="8">
    <location>
        <begin position="105"/>
        <end position="127"/>
    </location>
</feature>
<evidence type="ECO:0000256" key="5">
    <source>
        <dbReference type="ARBA" id="ARBA00022970"/>
    </source>
</evidence>
<reference evidence="10" key="1">
    <citation type="submission" date="2020-05" db="EMBL/GenBank/DDBJ databases">
        <authorList>
            <person name="Chiriac C."/>
            <person name="Salcher M."/>
            <person name="Ghai R."/>
            <person name="Kavagutti S V."/>
        </authorList>
    </citation>
    <scope>NUCLEOTIDE SEQUENCE</scope>
</reference>
<dbReference type="InterPro" id="IPR000515">
    <property type="entry name" value="MetI-like"/>
</dbReference>
<evidence type="ECO:0000256" key="1">
    <source>
        <dbReference type="ARBA" id="ARBA00004651"/>
    </source>
</evidence>
<dbReference type="Pfam" id="PF00528">
    <property type="entry name" value="BPD_transp_1"/>
    <property type="match status" value="1"/>
</dbReference>
<dbReference type="GO" id="GO:0006865">
    <property type="term" value="P:amino acid transport"/>
    <property type="evidence" value="ECO:0007669"/>
    <property type="project" value="UniProtKB-KW"/>
</dbReference>
<dbReference type="PROSITE" id="PS50928">
    <property type="entry name" value="ABC_TM1"/>
    <property type="match status" value="1"/>
</dbReference>
<dbReference type="GO" id="GO:0022857">
    <property type="term" value="F:transmembrane transporter activity"/>
    <property type="evidence" value="ECO:0007669"/>
    <property type="project" value="InterPro"/>
</dbReference>
<keyword evidence="5" id="KW-0029">Amino-acid transport</keyword>
<dbReference type="EMBL" id="CAFAAY010000003">
    <property type="protein sequence ID" value="CAB4806416.1"/>
    <property type="molecule type" value="Genomic_DNA"/>
</dbReference>
<keyword evidence="6 8" id="KW-1133">Transmembrane helix</keyword>
<keyword evidence="3" id="KW-1003">Cell membrane</keyword>
<dbReference type="CDD" id="cd06261">
    <property type="entry name" value="TM_PBP2"/>
    <property type="match status" value="1"/>
</dbReference>
<name>A0A6J6YGZ6_9ZZZZ</name>
<dbReference type="InterPro" id="IPR035906">
    <property type="entry name" value="MetI-like_sf"/>
</dbReference>
<feature type="transmembrane region" description="Helical" evidence="8">
    <location>
        <begin position="257"/>
        <end position="275"/>
    </location>
</feature>
<dbReference type="PANTHER" id="PTHR30614">
    <property type="entry name" value="MEMBRANE COMPONENT OF AMINO ACID ABC TRANSPORTER"/>
    <property type="match status" value="1"/>
</dbReference>
<dbReference type="GO" id="GO:0043190">
    <property type="term" value="C:ATP-binding cassette (ABC) transporter complex"/>
    <property type="evidence" value="ECO:0007669"/>
    <property type="project" value="InterPro"/>
</dbReference>
<feature type="domain" description="ABC transmembrane type-1" evidence="9">
    <location>
        <begin position="69"/>
        <end position="276"/>
    </location>
</feature>
<dbReference type="SUPFAM" id="SSF161098">
    <property type="entry name" value="MetI-like"/>
    <property type="match status" value="1"/>
</dbReference>
<dbReference type="FunFam" id="1.10.3720.10:FF:000006">
    <property type="entry name" value="Glutamate/aspartate ABC transporter, permease protein GltK"/>
    <property type="match status" value="1"/>
</dbReference>
<evidence type="ECO:0000259" key="9">
    <source>
        <dbReference type="PROSITE" id="PS50928"/>
    </source>
</evidence>
<evidence type="ECO:0000256" key="2">
    <source>
        <dbReference type="ARBA" id="ARBA00022448"/>
    </source>
</evidence>
<dbReference type="NCBIfam" id="TIGR01726">
    <property type="entry name" value="HEQRo_perm_3TM"/>
    <property type="match status" value="1"/>
</dbReference>
<proteinExistence type="predicted"/>
<protein>
    <submittedName>
        <fullName evidence="10">Unannotated protein</fullName>
    </submittedName>
</protein>
<evidence type="ECO:0000313" key="10">
    <source>
        <dbReference type="EMBL" id="CAB4806416.1"/>
    </source>
</evidence>